<proteinExistence type="predicted"/>
<gene>
    <name evidence="5" type="ORF">BS50DRAFT_183683</name>
</gene>
<feature type="compositionally biased region" description="Low complexity" evidence="3">
    <location>
        <begin position="47"/>
        <end position="69"/>
    </location>
</feature>
<dbReference type="Pfam" id="PF13865">
    <property type="entry name" value="FoP_duplication"/>
    <property type="match status" value="1"/>
</dbReference>
<dbReference type="PANTHER" id="PTHR19965:SF35">
    <property type="entry name" value="RNA ANNEALING PROTEIN YRA1"/>
    <property type="match status" value="1"/>
</dbReference>
<dbReference type="SMART" id="SM00360">
    <property type="entry name" value="RRM"/>
    <property type="match status" value="1"/>
</dbReference>
<dbReference type="PANTHER" id="PTHR19965">
    <property type="entry name" value="RNA AND EXPORT FACTOR BINDING PROTEIN"/>
    <property type="match status" value="1"/>
</dbReference>
<dbReference type="Gene3D" id="3.30.70.330">
    <property type="match status" value="1"/>
</dbReference>
<protein>
    <submittedName>
        <fullName evidence="5">RNA-binding domain-containing protein</fullName>
    </submittedName>
</protein>
<dbReference type="Proteomes" id="UP000240883">
    <property type="component" value="Unassembled WGS sequence"/>
</dbReference>
<feature type="region of interest" description="Disordered" evidence="3">
    <location>
        <begin position="158"/>
        <end position="249"/>
    </location>
</feature>
<reference evidence="5 6" key="1">
    <citation type="journal article" date="2018" name="Front. Microbiol.">
        <title>Genome-Wide Analysis of Corynespora cassiicola Leaf Fall Disease Putative Effectors.</title>
        <authorList>
            <person name="Lopez D."/>
            <person name="Ribeiro S."/>
            <person name="Label P."/>
            <person name="Fumanal B."/>
            <person name="Venisse J.S."/>
            <person name="Kohler A."/>
            <person name="de Oliveira R.R."/>
            <person name="Labutti K."/>
            <person name="Lipzen A."/>
            <person name="Lail K."/>
            <person name="Bauer D."/>
            <person name="Ohm R.A."/>
            <person name="Barry K.W."/>
            <person name="Spatafora J."/>
            <person name="Grigoriev I.V."/>
            <person name="Martin F.M."/>
            <person name="Pujade-Renaud V."/>
        </authorList>
    </citation>
    <scope>NUCLEOTIDE SEQUENCE [LARGE SCALE GENOMIC DNA]</scope>
    <source>
        <strain evidence="5 6">Philippines</strain>
    </source>
</reference>
<evidence type="ECO:0000256" key="1">
    <source>
        <dbReference type="ARBA" id="ARBA00022884"/>
    </source>
</evidence>
<dbReference type="EMBL" id="KZ678129">
    <property type="protein sequence ID" value="PSN73260.1"/>
    <property type="molecule type" value="Genomic_DNA"/>
</dbReference>
<feature type="region of interest" description="Disordered" evidence="3">
    <location>
        <begin position="1"/>
        <end position="79"/>
    </location>
</feature>
<evidence type="ECO:0000313" key="5">
    <source>
        <dbReference type="EMBL" id="PSN73260.1"/>
    </source>
</evidence>
<evidence type="ECO:0000313" key="6">
    <source>
        <dbReference type="Proteomes" id="UP000240883"/>
    </source>
</evidence>
<evidence type="ECO:0000256" key="3">
    <source>
        <dbReference type="SAM" id="MobiDB-lite"/>
    </source>
</evidence>
<dbReference type="InterPro" id="IPR012677">
    <property type="entry name" value="Nucleotide-bd_a/b_plait_sf"/>
</dbReference>
<dbReference type="InterPro" id="IPR025715">
    <property type="entry name" value="FoP_C"/>
</dbReference>
<feature type="compositionally biased region" description="Low complexity" evidence="3">
    <location>
        <begin position="179"/>
        <end position="188"/>
    </location>
</feature>
<evidence type="ECO:0000256" key="2">
    <source>
        <dbReference type="PROSITE-ProRule" id="PRU00176"/>
    </source>
</evidence>
<keyword evidence="1 2" id="KW-0694">RNA-binding</keyword>
<dbReference type="AlphaFoldDB" id="A0A2T2P6F9"/>
<feature type="compositionally biased region" description="Polar residues" evidence="3">
    <location>
        <begin position="1"/>
        <end position="12"/>
    </location>
</feature>
<dbReference type="GO" id="GO:0005634">
    <property type="term" value="C:nucleus"/>
    <property type="evidence" value="ECO:0007669"/>
    <property type="project" value="TreeGrafter"/>
</dbReference>
<dbReference type="InterPro" id="IPR051229">
    <property type="entry name" value="ALYREF_mRNA_export"/>
</dbReference>
<dbReference type="Pfam" id="PF00076">
    <property type="entry name" value="RRM_1"/>
    <property type="match status" value="1"/>
</dbReference>
<dbReference type="OrthoDB" id="346839at2759"/>
<dbReference type="STRING" id="1448308.A0A2T2P6F9"/>
<sequence>MSGNDNKLSQSLEDIISTRANGRKRGGARSGPRAQAGPKAPVGGVQKSGKNNSKGKGGAKPAAPAAPTGEETKIMISNLPKDVDEDQLKDYFATAVKVGRPKRVFLQYGADGRSLGSATVIFNRSEQAVKAVKALDNVKIDGRLVRVELLVSAASVPAPAPKPALAERVSQPKKDKPKPATATKTPGAARGGRGRRGGGRGGRAQNTRSKKTVEELDQEMADYFPQTEGNGDVAAVPNGGADDAMDEAL</sequence>
<dbReference type="InterPro" id="IPR000504">
    <property type="entry name" value="RRM_dom"/>
</dbReference>
<organism evidence="5 6">
    <name type="scientific">Corynespora cassiicola Philippines</name>
    <dbReference type="NCBI Taxonomy" id="1448308"/>
    <lineage>
        <taxon>Eukaryota</taxon>
        <taxon>Fungi</taxon>
        <taxon>Dikarya</taxon>
        <taxon>Ascomycota</taxon>
        <taxon>Pezizomycotina</taxon>
        <taxon>Dothideomycetes</taxon>
        <taxon>Pleosporomycetidae</taxon>
        <taxon>Pleosporales</taxon>
        <taxon>Corynesporascaceae</taxon>
        <taxon>Corynespora</taxon>
    </lineage>
</organism>
<dbReference type="GO" id="GO:0003729">
    <property type="term" value="F:mRNA binding"/>
    <property type="evidence" value="ECO:0007669"/>
    <property type="project" value="TreeGrafter"/>
</dbReference>
<name>A0A2T2P6F9_CORCC</name>
<dbReference type="InterPro" id="IPR035979">
    <property type="entry name" value="RBD_domain_sf"/>
</dbReference>
<dbReference type="PROSITE" id="PS50102">
    <property type="entry name" value="RRM"/>
    <property type="match status" value="1"/>
</dbReference>
<evidence type="ECO:0000259" key="4">
    <source>
        <dbReference type="PROSITE" id="PS50102"/>
    </source>
</evidence>
<keyword evidence="6" id="KW-1185">Reference proteome</keyword>
<dbReference type="SUPFAM" id="SSF54928">
    <property type="entry name" value="RNA-binding domain, RBD"/>
    <property type="match status" value="1"/>
</dbReference>
<accession>A0A2T2P6F9</accession>
<feature type="domain" description="RRM" evidence="4">
    <location>
        <begin position="72"/>
        <end position="152"/>
    </location>
</feature>
<dbReference type="SMART" id="SM01218">
    <property type="entry name" value="FoP_duplication"/>
    <property type="match status" value="1"/>
</dbReference>